<accession>A0A2A4JTQ1</accession>
<reference evidence="1" key="1">
    <citation type="submission" date="2017-09" db="EMBL/GenBank/DDBJ databases">
        <title>Contemporary evolution of a Lepidopteran species, Heliothis virescens, in response to modern agricultural practices.</title>
        <authorList>
            <person name="Fritz M.L."/>
            <person name="Deyonke A.M."/>
            <person name="Papanicolaou A."/>
            <person name="Micinski S."/>
            <person name="Westbrook J."/>
            <person name="Gould F."/>
        </authorList>
    </citation>
    <scope>NUCLEOTIDE SEQUENCE [LARGE SCALE GENOMIC DNA]</scope>
    <source>
        <strain evidence="1">HvINT-</strain>
        <tissue evidence="1">Whole body</tissue>
    </source>
</reference>
<organism evidence="1">
    <name type="scientific">Heliothis virescens</name>
    <name type="common">Tobacco budworm moth</name>
    <dbReference type="NCBI Taxonomy" id="7102"/>
    <lineage>
        <taxon>Eukaryota</taxon>
        <taxon>Metazoa</taxon>
        <taxon>Ecdysozoa</taxon>
        <taxon>Arthropoda</taxon>
        <taxon>Hexapoda</taxon>
        <taxon>Insecta</taxon>
        <taxon>Pterygota</taxon>
        <taxon>Neoptera</taxon>
        <taxon>Endopterygota</taxon>
        <taxon>Lepidoptera</taxon>
        <taxon>Glossata</taxon>
        <taxon>Ditrysia</taxon>
        <taxon>Noctuoidea</taxon>
        <taxon>Noctuidae</taxon>
        <taxon>Heliothinae</taxon>
        <taxon>Heliothis</taxon>
    </lineage>
</organism>
<dbReference type="EMBL" id="NWSH01000603">
    <property type="protein sequence ID" value="PCG75392.1"/>
    <property type="molecule type" value="Genomic_DNA"/>
</dbReference>
<evidence type="ECO:0000313" key="2">
    <source>
        <dbReference type="EMBL" id="PCG75392.1"/>
    </source>
</evidence>
<evidence type="ECO:0000313" key="1">
    <source>
        <dbReference type="EMBL" id="PCG75391.1"/>
    </source>
</evidence>
<proteinExistence type="predicted"/>
<comment type="caution">
    <text evidence="1">The sequence shown here is derived from an EMBL/GenBank/DDBJ whole genome shotgun (WGS) entry which is preliminary data.</text>
</comment>
<dbReference type="EMBL" id="NWSH01000603">
    <property type="protein sequence ID" value="PCG75391.1"/>
    <property type="molecule type" value="Genomic_DNA"/>
</dbReference>
<name>A0A2A4JTQ1_HELVI</name>
<dbReference type="AlphaFoldDB" id="A0A2A4JTQ1"/>
<protein>
    <submittedName>
        <fullName evidence="1">Uncharacterized protein</fullName>
    </submittedName>
</protein>
<gene>
    <name evidence="1" type="ORF">B5V51_11787</name>
    <name evidence="2" type="ORF">B5V51_11788</name>
</gene>
<sequence>MTKMNGINLPDMTDRDLTVEDIFNENFNLKRKKLPVDYDEAKKSHITEDITKFGDNNNVIDKSELPQNLKRKSKAFADNYDIDKIVQSNMIIDKESSKIRLEMRQIGSDLEYKANGHMTEVGDVADTEYTMKNGNDIRMDGGDDKIINSNDGGDYINGNNEHGTDVSNRTFIGPFLPTA</sequence>